<name>A0AC61NEB2_9FIRM</name>
<evidence type="ECO:0000313" key="2">
    <source>
        <dbReference type="Proteomes" id="UP000595814"/>
    </source>
</evidence>
<protein>
    <submittedName>
        <fullName evidence="1">DUF1048 domain-containing protein</fullName>
    </submittedName>
</protein>
<keyword evidence="2" id="KW-1185">Reference proteome</keyword>
<proteinExistence type="predicted"/>
<dbReference type="Proteomes" id="UP000595814">
    <property type="component" value="Chromosome"/>
</dbReference>
<sequence>MKYKELKNQNEIYFEKLPKEYKEKLVEIGRYLEVNNISVYNIEKIKADIINIMLEGANRGEKVENVIGENNNIFAKEILDNVPKMNFIEKVFNFIYIARFAVLGILTAYIFGGVSEILDDKSITEAKIKFDYLAFIIVVVFATIMYKLNKKRGENIFNKKKNTRYIYLMIINTVVLIIAVLLHQQFKNLTYFYYPEIISWIIIFILIILSIISTFIVNRNN</sequence>
<gene>
    <name evidence="1" type="ORF">JFY71_04500</name>
</gene>
<accession>A0AC61NEB2</accession>
<organism evidence="1 2">
    <name type="scientific">Miniphocaeibacter halophilus</name>
    <dbReference type="NCBI Taxonomy" id="2931922"/>
    <lineage>
        <taxon>Bacteria</taxon>
        <taxon>Bacillati</taxon>
        <taxon>Bacillota</taxon>
        <taxon>Tissierellia</taxon>
        <taxon>Tissierellales</taxon>
        <taxon>Peptoniphilaceae</taxon>
        <taxon>Miniphocaeibacter</taxon>
    </lineage>
</organism>
<dbReference type="EMBL" id="CP066744">
    <property type="protein sequence ID" value="QQK08798.1"/>
    <property type="molecule type" value="Genomic_DNA"/>
</dbReference>
<evidence type="ECO:0000313" key="1">
    <source>
        <dbReference type="EMBL" id="QQK08798.1"/>
    </source>
</evidence>
<reference evidence="1 2" key="1">
    <citation type="journal article" date="2022" name="Int. J. Syst. Evol. Microbiol.">
        <title>Miniphocaeibacter halophilus sp. nov., an ammonium-tolerant acetate-producing bacterium isolated from a biogas system.</title>
        <authorList>
            <person name="Schnurer A."/>
            <person name="Singh A."/>
            <person name="Bi S."/>
            <person name="Qiao W."/>
            <person name="Westerholm M."/>
        </authorList>
    </citation>
    <scope>NUCLEOTIDE SEQUENCE [LARGE SCALE GENOMIC DNA]</scope>
    <source>
        <strain evidence="1 2">AMB_01</strain>
    </source>
</reference>